<sequence length="156" mass="17078">MRLQLENAKDKLDLDSVLMTGRGIQVTAGVTGFGLPPIQTRWTERAGDGAVFRSRRARPRDIDLPLTIVGRNRADLQALFSRLASMLAGPCRLRTIEDDGSSWWTTVHWVGGGQYAHGIDTHGPDDNEVDIVITVRAPDPYWTAEKASQKILGGAA</sequence>
<gene>
    <name evidence="1" type="ORF">ABRQ22_15005</name>
</gene>
<evidence type="ECO:0008006" key="2">
    <source>
        <dbReference type="Google" id="ProtNLM"/>
    </source>
</evidence>
<dbReference type="EMBL" id="CP159290">
    <property type="protein sequence ID" value="XCH28894.1"/>
    <property type="molecule type" value="Genomic_DNA"/>
</dbReference>
<evidence type="ECO:0000313" key="1">
    <source>
        <dbReference type="EMBL" id="XCH28894.1"/>
    </source>
</evidence>
<dbReference type="Gene3D" id="2.40.30.200">
    <property type="match status" value="1"/>
</dbReference>
<reference evidence="1" key="1">
    <citation type="submission" date="2024-06" db="EMBL/GenBank/DDBJ databases">
        <title>Complete genome sequence of the cellulolytic actinobacterium, Cellulosimicrobium ES-005.</title>
        <authorList>
            <person name="Matthews C.T."/>
            <person name="Underwood K.D."/>
            <person name="Ghanchi K.M."/>
            <person name="Fields S.D."/>
            <person name="Gardner S.G."/>
        </authorList>
    </citation>
    <scope>NUCLEOTIDE SEQUENCE</scope>
    <source>
        <strain evidence="1">ES-005</strain>
    </source>
</reference>
<accession>A0AAU8FWY2</accession>
<dbReference type="AlphaFoldDB" id="A0AAU8FWY2"/>
<protein>
    <recommendedName>
        <fullName evidence="2">Phage tail protein</fullName>
    </recommendedName>
</protein>
<organism evidence="1">
    <name type="scientific">Cellulosimicrobium sp. ES-005</name>
    <dbReference type="NCBI Taxonomy" id="3163031"/>
    <lineage>
        <taxon>Bacteria</taxon>
        <taxon>Bacillati</taxon>
        <taxon>Actinomycetota</taxon>
        <taxon>Actinomycetes</taxon>
        <taxon>Micrococcales</taxon>
        <taxon>Promicromonosporaceae</taxon>
        <taxon>Cellulosimicrobium</taxon>
    </lineage>
</organism>
<name>A0AAU8FWY2_9MICO</name>
<proteinExistence type="predicted"/>
<dbReference type="RefSeq" id="WP_353707296.1">
    <property type="nucleotide sequence ID" value="NZ_CP159290.1"/>
</dbReference>